<dbReference type="InterPro" id="IPR019405">
    <property type="entry name" value="Lactonase_7-beta_prop"/>
</dbReference>
<dbReference type="PANTHER" id="PTHR30344:SF1">
    <property type="entry name" value="6-PHOSPHOGLUCONOLACTONASE"/>
    <property type="match status" value="1"/>
</dbReference>
<accession>A0ABP7MM90</accession>
<evidence type="ECO:0000256" key="1">
    <source>
        <dbReference type="ARBA" id="ARBA00005564"/>
    </source>
</evidence>
<evidence type="ECO:0000313" key="4">
    <source>
        <dbReference type="Proteomes" id="UP001501000"/>
    </source>
</evidence>
<name>A0ABP7MM90_9ACTN</name>
<protein>
    <submittedName>
        <fullName evidence="3">Lactonase family protein</fullName>
    </submittedName>
</protein>
<evidence type="ECO:0000256" key="2">
    <source>
        <dbReference type="SAM" id="MobiDB-lite"/>
    </source>
</evidence>
<dbReference type="InterPro" id="IPR050282">
    <property type="entry name" value="Cycloisomerase_2"/>
</dbReference>
<feature type="compositionally biased region" description="Low complexity" evidence="2">
    <location>
        <begin position="1"/>
        <end position="26"/>
    </location>
</feature>
<dbReference type="Gene3D" id="2.130.10.10">
    <property type="entry name" value="YVTN repeat-like/Quinoprotein amine dehydrogenase"/>
    <property type="match status" value="1"/>
</dbReference>
<dbReference type="Pfam" id="PF10282">
    <property type="entry name" value="Lactonase"/>
    <property type="match status" value="1"/>
</dbReference>
<keyword evidence="4" id="KW-1185">Reference proteome</keyword>
<comment type="caution">
    <text evidence="3">The sequence shown here is derived from an EMBL/GenBank/DDBJ whole genome shotgun (WGS) entry which is preliminary data.</text>
</comment>
<reference evidence="4" key="1">
    <citation type="journal article" date="2019" name="Int. J. Syst. Evol. Microbiol.">
        <title>The Global Catalogue of Microorganisms (GCM) 10K type strain sequencing project: providing services to taxonomists for standard genome sequencing and annotation.</title>
        <authorList>
            <consortium name="The Broad Institute Genomics Platform"/>
            <consortium name="The Broad Institute Genome Sequencing Center for Infectious Disease"/>
            <person name="Wu L."/>
            <person name="Ma J."/>
        </authorList>
    </citation>
    <scope>NUCLEOTIDE SEQUENCE [LARGE SCALE GENOMIC DNA]</scope>
    <source>
        <strain evidence="4">JCM 16956</strain>
    </source>
</reference>
<sequence>MDQVRGGRAQTRAGGASPRPRGGEPATRAYIGSFTSAGGRGVIAADVDAATGALTVTGATDAVADPSFLALAGPVLHAVSETAPGAVAAFDVTGPVPRLLGDPVPVGGDSPTHLTHHAGHVLTANYGCGSVSVVPLAADGGPRPVTGVLRHEGGGPVVERQAGPHAHQVLPAPGGRWVVSVDLGTDSVRIFALDPATGTPVLHGETALRPGTGPRHLAFHPSGGHAYVLNELEPTLTVCRWDAGAGVLTPLGETRVVPDGTPGAPRYPSEVVVAPDGRHLWVAVRGDDTLAVLALDADGAGATLVTSVPCGGSWPRDLTLDPTGTRLYAANERSGDVTWFDVDPVTGIPVRAGSVEAPAASCVVLG</sequence>
<gene>
    <name evidence="3" type="ORF">GCM10022244_39480</name>
</gene>
<comment type="similarity">
    <text evidence="1">Belongs to the cycloisomerase 2 family.</text>
</comment>
<organism evidence="3 4">
    <name type="scientific">Streptomyces gulbargensis</name>
    <dbReference type="NCBI Taxonomy" id="364901"/>
    <lineage>
        <taxon>Bacteria</taxon>
        <taxon>Bacillati</taxon>
        <taxon>Actinomycetota</taxon>
        <taxon>Actinomycetes</taxon>
        <taxon>Kitasatosporales</taxon>
        <taxon>Streptomycetaceae</taxon>
        <taxon>Streptomyces</taxon>
    </lineage>
</organism>
<feature type="region of interest" description="Disordered" evidence="2">
    <location>
        <begin position="1"/>
        <end position="29"/>
    </location>
</feature>
<dbReference type="InterPro" id="IPR011048">
    <property type="entry name" value="Haem_d1_sf"/>
</dbReference>
<dbReference type="SUPFAM" id="SSF51004">
    <property type="entry name" value="C-terminal (heme d1) domain of cytochrome cd1-nitrite reductase"/>
    <property type="match status" value="1"/>
</dbReference>
<dbReference type="Proteomes" id="UP001501000">
    <property type="component" value="Unassembled WGS sequence"/>
</dbReference>
<dbReference type="InterPro" id="IPR015943">
    <property type="entry name" value="WD40/YVTN_repeat-like_dom_sf"/>
</dbReference>
<evidence type="ECO:0000313" key="3">
    <source>
        <dbReference type="EMBL" id="GAA3926229.1"/>
    </source>
</evidence>
<dbReference type="RefSeq" id="WP_345284595.1">
    <property type="nucleotide sequence ID" value="NZ_BAABAJ010000012.1"/>
</dbReference>
<dbReference type="EMBL" id="BAABAJ010000012">
    <property type="protein sequence ID" value="GAA3926229.1"/>
    <property type="molecule type" value="Genomic_DNA"/>
</dbReference>
<dbReference type="PANTHER" id="PTHR30344">
    <property type="entry name" value="6-PHOSPHOGLUCONOLACTONASE-RELATED"/>
    <property type="match status" value="1"/>
</dbReference>
<proteinExistence type="inferred from homology"/>